<dbReference type="OrthoDB" id="9808633at2"/>
<keyword evidence="3" id="KW-0997">Cell inner membrane</keyword>
<dbReference type="AlphaFoldDB" id="A0A2N5WZJ5"/>
<gene>
    <name evidence="7" type="ORF">C0039_15750</name>
</gene>
<dbReference type="InterPro" id="IPR004960">
    <property type="entry name" value="LipA_acyltrans"/>
</dbReference>
<keyword evidence="8" id="KW-1185">Reference proteome</keyword>
<organism evidence="7 8">
    <name type="scientific">Pseudohalioglobus lutimaris</name>
    <dbReference type="NCBI Taxonomy" id="1737061"/>
    <lineage>
        <taxon>Bacteria</taxon>
        <taxon>Pseudomonadati</taxon>
        <taxon>Pseudomonadota</taxon>
        <taxon>Gammaproteobacteria</taxon>
        <taxon>Cellvibrionales</taxon>
        <taxon>Halieaceae</taxon>
        <taxon>Pseudohalioglobus</taxon>
    </lineage>
</organism>
<evidence type="ECO:0000256" key="5">
    <source>
        <dbReference type="ARBA" id="ARBA00023136"/>
    </source>
</evidence>
<dbReference type="PANTHER" id="PTHR30606">
    <property type="entry name" value="LIPID A BIOSYNTHESIS LAUROYL ACYLTRANSFERASE"/>
    <property type="match status" value="1"/>
</dbReference>
<keyword evidence="2" id="KW-1003">Cell membrane</keyword>
<name>A0A2N5WZJ5_9GAMM</name>
<reference evidence="7 8" key="1">
    <citation type="submission" date="2018-01" db="EMBL/GenBank/DDBJ databases">
        <title>The draft genome sequence of Halioglobus lutimaris HF004.</title>
        <authorList>
            <person name="Du Z.-J."/>
            <person name="Shi M.-J."/>
        </authorList>
    </citation>
    <scope>NUCLEOTIDE SEQUENCE [LARGE SCALE GENOMIC DNA]</scope>
    <source>
        <strain evidence="7 8">HF004</strain>
    </source>
</reference>
<keyword evidence="5" id="KW-0472">Membrane</keyword>
<dbReference type="EMBL" id="PKUS01000025">
    <property type="protein sequence ID" value="PLW67657.1"/>
    <property type="molecule type" value="Genomic_DNA"/>
</dbReference>
<sequence>MPLSAGRIPACFSACCCACLTCCDVSGSLVMGTERWSDVREVGFLRGMRLLFWVYRVGGYHAFRAVLQPVLLYYFFTHKLSRTASLDYLRRLRQYFGSDAMPPATWWTAYRHFNAFAGSTLDRLGAWSNSSILDRINFPERDLLLKQLDSGQGAVLLGAHLGNMEVLRGLSTRNRRLTLNILVHTRNADMFNRLLRDVVGERDVTLIEVTEMSPATAIRLKGCIDRGEFIAILADRVPVSSESRTRMIPFLGAPARFPDGPFILASLLKCPVYTLFSTRQGKGYDIRCQKLANSVKLPRRGREEAITAYMQRYVQELEINVQRAPLQWFNFYPFWDQK</sequence>
<proteinExistence type="predicted"/>
<evidence type="ECO:0000256" key="3">
    <source>
        <dbReference type="ARBA" id="ARBA00022519"/>
    </source>
</evidence>
<evidence type="ECO:0000256" key="6">
    <source>
        <dbReference type="ARBA" id="ARBA00023315"/>
    </source>
</evidence>
<keyword evidence="4 7" id="KW-0808">Transferase</keyword>
<protein>
    <submittedName>
        <fullName evidence="7">Lipid A biosynthesis acyltransferase</fullName>
    </submittedName>
</protein>
<dbReference type="GO" id="GO:0016746">
    <property type="term" value="F:acyltransferase activity"/>
    <property type="evidence" value="ECO:0007669"/>
    <property type="project" value="UniProtKB-KW"/>
</dbReference>
<dbReference type="GO" id="GO:0009247">
    <property type="term" value="P:glycolipid biosynthetic process"/>
    <property type="evidence" value="ECO:0007669"/>
    <property type="project" value="UniProtKB-ARBA"/>
</dbReference>
<keyword evidence="6 7" id="KW-0012">Acyltransferase</keyword>
<dbReference type="InterPro" id="IPR014548">
    <property type="entry name" value="Ac_Trasf"/>
</dbReference>
<dbReference type="PIRSF" id="PIRSF028561">
    <property type="entry name" value="Ac_Trasf"/>
    <property type="match status" value="1"/>
</dbReference>
<evidence type="ECO:0000313" key="7">
    <source>
        <dbReference type="EMBL" id="PLW67657.1"/>
    </source>
</evidence>
<dbReference type="PANTHER" id="PTHR30606:SF9">
    <property type="entry name" value="LIPID A BIOSYNTHESIS LAUROYLTRANSFERASE"/>
    <property type="match status" value="1"/>
</dbReference>
<dbReference type="GO" id="GO:0005886">
    <property type="term" value="C:plasma membrane"/>
    <property type="evidence" value="ECO:0007669"/>
    <property type="project" value="UniProtKB-SubCell"/>
</dbReference>
<dbReference type="Pfam" id="PF03279">
    <property type="entry name" value="Lip_A_acyltrans"/>
    <property type="match status" value="1"/>
</dbReference>
<evidence type="ECO:0000256" key="4">
    <source>
        <dbReference type="ARBA" id="ARBA00022679"/>
    </source>
</evidence>
<dbReference type="CDD" id="cd07984">
    <property type="entry name" value="LPLAT_LABLAT-like"/>
    <property type="match status" value="1"/>
</dbReference>
<comment type="caution">
    <text evidence="7">The sequence shown here is derived from an EMBL/GenBank/DDBJ whole genome shotgun (WGS) entry which is preliminary data.</text>
</comment>
<evidence type="ECO:0000256" key="1">
    <source>
        <dbReference type="ARBA" id="ARBA00004533"/>
    </source>
</evidence>
<dbReference type="Proteomes" id="UP000235005">
    <property type="component" value="Unassembled WGS sequence"/>
</dbReference>
<evidence type="ECO:0000313" key="8">
    <source>
        <dbReference type="Proteomes" id="UP000235005"/>
    </source>
</evidence>
<accession>A0A2N5WZJ5</accession>
<comment type="subcellular location">
    <subcellularLocation>
        <location evidence="1">Cell inner membrane</location>
    </subcellularLocation>
</comment>
<evidence type="ECO:0000256" key="2">
    <source>
        <dbReference type="ARBA" id="ARBA00022475"/>
    </source>
</evidence>